<evidence type="ECO:0000313" key="10">
    <source>
        <dbReference type="RefSeq" id="XP_021849641.2"/>
    </source>
</evidence>
<dbReference type="GO" id="GO:0008270">
    <property type="term" value="F:zinc ion binding"/>
    <property type="evidence" value="ECO:0007669"/>
    <property type="project" value="UniProtKB-KW"/>
</dbReference>
<evidence type="ECO:0000259" key="8">
    <source>
        <dbReference type="SMART" id="SM00249"/>
    </source>
</evidence>
<dbReference type="GO" id="GO:0006338">
    <property type="term" value="P:chromatin remodeling"/>
    <property type="evidence" value="ECO:0007669"/>
    <property type="project" value="UniProtKB-ARBA"/>
</dbReference>
<feature type="compositionally biased region" description="Basic and acidic residues" evidence="7">
    <location>
        <begin position="970"/>
        <end position="983"/>
    </location>
</feature>
<evidence type="ECO:0000256" key="6">
    <source>
        <dbReference type="ARBA" id="ARBA00023242"/>
    </source>
</evidence>
<dbReference type="SMART" id="SM00249">
    <property type="entry name" value="PHD"/>
    <property type="match status" value="3"/>
</dbReference>
<gene>
    <name evidence="10" type="primary">LOC110789301</name>
</gene>
<comment type="subcellular location">
    <subcellularLocation>
        <location evidence="1">Nucleus</location>
    </subcellularLocation>
</comment>
<dbReference type="Pfam" id="PF23004">
    <property type="entry name" value="PHDvar_NSD"/>
    <property type="match status" value="1"/>
</dbReference>
<accession>A0A9R0JWG3</accession>
<dbReference type="InterPro" id="IPR022702">
    <property type="entry name" value="Cytosine_MeTrfase1_RFD"/>
</dbReference>
<keyword evidence="9" id="KW-1185">Reference proteome</keyword>
<reference evidence="9" key="1">
    <citation type="journal article" date="2021" name="Nat. Commun.">
        <title>Genomic analyses provide insights into spinach domestication and the genetic basis of agronomic traits.</title>
        <authorList>
            <person name="Cai X."/>
            <person name="Sun X."/>
            <person name="Xu C."/>
            <person name="Sun H."/>
            <person name="Wang X."/>
            <person name="Ge C."/>
            <person name="Zhang Z."/>
            <person name="Wang Q."/>
            <person name="Fei Z."/>
            <person name="Jiao C."/>
            <person name="Wang Q."/>
        </authorList>
    </citation>
    <scope>NUCLEOTIDE SEQUENCE [LARGE SCALE GENOMIC DNA]</scope>
    <source>
        <strain evidence="9">cv. Varoflay</strain>
    </source>
</reference>
<dbReference type="GO" id="GO:0005634">
    <property type="term" value="C:nucleus"/>
    <property type="evidence" value="ECO:0007669"/>
    <property type="project" value="UniProtKB-SubCell"/>
</dbReference>
<feature type="domain" description="Zinc finger PHD-type" evidence="8">
    <location>
        <begin position="239"/>
        <end position="294"/>
    </location>
</feature>
<dbReference type="PANTHER" id="PTHR46235">
    <property type="entry name" value="PHD FINGER-CONTAINING PROTEIN DDB_G0268158"/>
    <property type="match status" value="1"/>
</dbReference>
<dbReference type="AlphaFoldDB" id="A0A9R0JWG3"/>
<dbReference type="Gene3D" id="3.30.40.10">
    <property type="entry name" value="Zinc/RING finger domain, C3HC4 (zinc finger)"/>
    <property type="match status" value="2"/>
</dbReference>
<dbReference type="GeneID" id="110789301"/>
<dbReference type="SUPFAM" id="SSF57903">
    <property type="entry name" value="FYVE/PHD zinc finger"/>
    <property type="match status" value="1"/>
</dbReference>
<evidence type="ECO:0000256" key="4">
    <source>
        <dbReference type="ARBA" id="ARBA00022771"/>
    </source>
</evidence>
<dbReference type="PANTHER" id="PTHR46235:SF3">
    <property type="entry name" value="PHD FINGER-CONTAINING PROTEIN DDB_G0268158"/>
    <property type="match status" value="1"/>
</dbReference>
<dbReference type="InterPro" id="IPR055197">
    <property type="entry name" value="PHDvar_NSD"/>
</dbReference>
<dbReference type="InterPro" id="IPR055198">
    <property type="entry name" value="NSD_PHD"/>
</dbReference>
<reference evidence="10" key="2">
    <citation type="submission" date="2025-08" db="UniProtKB">
        <authorList>
            <consortium name="RefSeq"/>
        </authorList>
    </citation>
    <scope>IDENTIFICATION</scope>
    <source>
        <tissue evidence="10">Leaf</tissue>
    </source>
</reference>
<keyword evidence="5" id="KW-0862">Zinc</keyword>
<dbReference type="InterPro" id="IPR013083">
    <property type="entry name" value="Znf_RING/FYVE/PHD"/>
</dbReference>
<dbReference type="InterPro" id="IPR001965">
    <property type="entry name" value="Znf_PHD"/>
</dbReference>
<proteinExistence type="predicted"/>
<keyword evidence="6" id="KW-0539">Nucleus</keyword>
<dbReference type="KEGG" id="soe:110789301"/>
<organism evidence="9 10">
    <name type="scientific">Spinacia oleracea</name>
    <name type="common">Spinach</name>
    <dbReference type="NCBI Taxonomy" id="3562"/>
    <lineage>
        <taxon>Eukaryota</taxon>
        <taxon>Viridiplantae</taxon>
        <taxon>Streptophyta</taxon>
        <taxon>Embryophyta</taxon>
        <taxon>Tracheophyta</taxon>
        <taxon>Spermatophyta</taxon>
        <taxon>Magnoliopsida</taxon>
        <taxon>eudicotyledons</taxon>
        <taxon>Gunneridae</taxon>
        <taxon>Pentapetalae</taxon>
        <taxon>Caryophyllales</taxon>
        <taxon>Chenopodiaceae</taxon>
        <taxon>Chenopodioideae</taxon>
        <taxon>Anserineae</taxon>
        <taxon>Spinacia</taxon>
    </lineage>
</organism>
<name>A0A9R0JWG3_SPIOL</name>
<feature type="compositionally biased region" description="Gly residues" evidence="7">
    <location>
        <begin position="1134"/>
        <end position="1145"/>
    </location>
</feature>
<dbReference type="InterPro" id="IPR011011">
    <property type="entry name" value="Znf_FYVE_PHD"/>
</dbReference>
<dbReference type="RefSeq" id="XP_021849641.2">
    <property type="nucleotide sequence ID" value="XM_021993949.2"/>
</dbReference>
<dbReference type="InterPro" id="IPR058939">
    <property type="entry name" value="Mtase_EDM2"/>
</dbReference>
<feature type="domain" description="Zinc finger PHD-type" evidence="8">
    <location>
        <begin position="299"/>
        <end position="364"/>
    </location>
</feature>
<feature type="region of interest" description="Disordered" evidence="7">
    <location>
        <begin position="1134"/>
        <end position="1169"/>
    </location>
</feature>
<feature type="domain" description="Zinc finger PHD-type" evidence="8">
    <location>
        <begin position="365"/>
        <end position="431"/>
    </location>
</feature>
<evidence type="ECO:0000256" key="2">
    <source>
        <dbReference type="ARBA" id="ARBA00022723"/>
    </source>
</evidence>
<feature type="region of interest" description="Disordered" evidence="7">
    <location>
        <begin position="860"/>
        <end position="1008"/>
    </location>
</feature>
<dbReference type="Pfam" id="PF12047">
    <property type="entry name" value="DNMT1-RFD"/>
    <property type="match status" value="1"/>
</dbReference>
<evidence type="ECO:0000256" key="1">
    <source>
        <dbReference type="ARBA" id="ARBA00004123"/>
    </source>
</evidence>
<sequence>MATSDDEVEDLPESVTNYYFVDDGEEPISFSVLPINWNPSETMQCKGRQIYLRGNADGGLDKIYKLVRAWNFDISGVKPEISVLSKDNNWIKLLKPRQSFEEKFIGKVLITVNFLSLVKKHPQWHGKHVWKTLSETFRLYENTPSSKHLIMTLIEQAVNHDESLKKSKFLMTVLERKSQKKHKADEDILVKGKSEFVVSDDDCSSDDLEDDSGDEEDGSGDENSLADEEDDEDEPFDSVCSICDEGGPLLCCEGSCMRSFHATLRAGKPSNCRSLGFTEKEVEAMPYFKCKNCQYKLHQCFSCGLLGSSDKQTGAKVFQCINATCGYFYHPHCVAKRLHGNDDAATEVEEKIRAGESFTCPLHTCFVCKQAEDKTDPKLQMAVCRRCPKAYHRKCLPRKIAFEEDEDAGVEQRAWEGLLVDRILIYCLKHQILDDLGTPSRDHIKFGDDDKVALRKKVSSLRAPSLASPALESKKKTVEDSVLDKKDDRRVTKLQKSNSSTKWLSEKKPALSNIDGSFRGEERKCLKPCQTEKLGEIETKTAVKKFVPKLGSDSERRILDLMNEASSIITLDDIIAKHEKIISSRLYKQKMDPCKVITLGKVEKSCEAVCAANKKLESSTEDAKDAKAAKGICEPQILSQLVKWKSKLRVYLAPFLIGMRYTSFGRHFTKPEKLQEIADALHWYVKDDDTIVDFCCGANDFSLFMKEKLEKRGRKCNYKNYDLFRPKKDFCFETRNWMDVQPNELPTGSKLIMGLNPPFGVKASLANQFINKALQFKPKLIILIVPPETERLDKKKIPYDLVWEDKVKLSGKSFYLPGSVNTSDKQMDDWNVVPPVLYLWSRQDWTSKHLDIAKTHHRHLLEGQRENNPQNRLDRDSSFKKRGQSSKAMEIDDNASPPQTHPTEDLKERAVDVEKQSAPKDDRPSIDKQVKATPQSNRSKKRNEKKKRQREMVRGGPVESSHDYKRRHLSPHEPRPRAYEVARHSPHPHPHVATRDYPASPPPKFESAHDEERRFSVERMTRYHSPPSNVEIGSVNYVNPHHHHPQDDIYPSERERYQHPTFGNTRSRSRSQPHAYEINEPPYIETVPAYPGPSTYRTETSGYTGRVDHVMSGSAIDKYNFGLNATNVTPRMGGAGYGHGHGPGPDMGPRPDVVPDFYPHHHHPPPPRPEYSMGFAPGPANPYYSSHTSSGGWIHD</sequence>
<dbReference type="Proteomes" id="UP000813463">
    <property type="component" value="Chromosome 4"/>
</dbReference>
<keyword evidence="2" id="KW-0479">Metal-binding</keyword>
<keyword evidence="3" id="KW-0677">Repeat</keyword>
<evidence type="ECO:0000313" key="9">
    <source>
        <dbReference type="Proteomes" id="UP000813463"/>
    </source>
</evidence>
<evidence type="ECO:0000256" key="5">
    <source>
        <dbReference type="ARBA" id="ARBA00022833"/>
    </source>
</evidence>
<dbReference type="CDD" id="cd15565">
    <property type="entry name" value="PHD2_NSD"/>
    <property type="match status" value="1"/>
</dbReference>
<dbReference type="Pfam" id="PF22908">
    <property type="entry name" value="PHD_NSD"/>
    <property type="match status" value="1"/>
</dbReference>
<feature type="compositionally biased region" description="Basic residues" evidence="7">
    <location>
        <begin position="938"/>
        <end position="949"/>
    </location>
</feature>
<dbReference type="Pfam" id="PF26055">
    <property type="entry name" value="Mtase_EDM2"/>
    <property type="match status" value="1"/>
</dbReference>
<protein>
    <submittedName>
        <fullName evidence="10">Protein ENHANCED DOWNY MILDEW 2</fullName>
    </submittedName>
</protein>
<keyword evidence="4" id="KW-0863">Zinc-finger</keyword>
<dbReference type="CDD" id="cd15566">
    <property type="entry name" value="PHD3_NSD"/>
    <property type="match status" value="1"/>
</dbReference>
<evidence type="ECO:0000256" key="7">
    <source>
        <dbReference type="SAM" id="MobiDB-lite"/>
    </source>
</evidence>
<evidence type="ECO:0000256" key="3">
    <source>
        <dbReference type="ARBA" id="ARBA00022737"/>
    </source>
</evidence>
<feature type="compositionally biased region" description="Basic and acidic residues" evidence="7">
    <location>
        <begin position="902"/>
        <end position="930"/>
    </location>
</feature>
<feature type="region of interest" description="Disordered" evidence="7">
    <location>
        <begin position="198"/>
        <end position="236"/>
    </location>
</feature>